<sequence>MAAMIDALECEEFRIPSDDAGIDLFVRNKHASGMKEFGPNRTLLFVHGATYPASTSFDLALDGFSWMDFIAAQGFDVYALDLRGYGRSTRPPEMDRPAEDSQPIVRGDVALRDIAAAVRFIRERRQLNTLSLMGWSWGTTLVATYTSLNPQLVNRLVLYAPLWIRQPGPRTAALAGQRSPAYRTVTKAEAHDRWLAGVPEHARDTLIPEGWFDCWATTTWATDPKSQSTHPAELRAPNGVIQDVVEYYNVGRPYFDPARIEAPTLLVSPEWDNDTPPYMAHALFDRLPSRIENQLVSLPEGTHSMLMERNRLQLFTCVQSFLTSPGTQQIR</sequence>
<dbReference type="PANTHER" id="PTHR43798">
    <property type="entry name" value="MONOACYLGLYCEROL LIPASE"/>
    <property type="match status" value="1"/>
</dbReference>
<feature type="domain" description="AB hydrolase-1" evidence="1">
    <location>
        <begin position="43"/>
        <end position="165"/>
    </location>
</feature>
<evidence type="ECO:0000313" key="2">
    <source>
        <dbReference type="EMBL" id="QUS41004.1"/>
    </source>
</evidence>
<name>A0ABX8ABR4_9BRAD</name>
<dbReference type="Proteomes" id="UP000682843">
    <property type="component" value="Chromosome"/>
</dbReference>
<dbReference type="PANTHER" id="PTHR43798:SF33">
    <property type="entry name" value="HYDROLASE, PUTATIVE (AFU_ORTHOLOGUE AFUA_2G14860)-RELATED"/>
    <property type="match status" value="1"/>
</dbReference>
<dbReference type="Pfam" id="PF00561">
    <property type="entry name" value="Abhydrolase_1"/>
    <property type="match status" value="1"/>
</dbReference>
<organism evidence="2 3">
    <name type="scientific">Tardiphaga alba</name>
    <dbReference type="NCBI Taxonomy" id="340268"/>
    <lineage>
        <taxon>Bacteria</taxon>
        <taxon>Pseudomonadati</taxon>
        <taxon>Pseudomonadota</taxon>
        <taxon>Alphaproteobacteria</taxon>
        <taxon>Hyphomicrobiales</taxon>
        <taxon>Nitrobacteraceae</taxon>
        <taxon>Tardiphaga</taxon>
    </lineage>
</organism>
<dbReference type="Gene3D" id="3.40.50.1820">
    <property type="entry name" value="alpha/beta hydrolase"/>
    <property type="match status" value="1"/>
</dbReference>
<proteinExistence type="predicted"/>
<protein>
    <submittedName>
        <fullName evidence="2">Alpha/beta fold hydrolase</fullName>
    </submittedName>
</protein>
<dbReference type="SUPFAM" id="SSF53474">
    <property type="entry name" value="alpha/beta-Hydrolases"/>
    <property type="match status" value="1"/>
</dbReference>
<dbReference type="EMBL" id="CP036498">
    <property type="protein sequence ID" value="QUS41004.1"/>
    <property type="molecule type" value="Genomic_DNA"/>
</dbReference>
<keyword evidence="2" id="KW-0378">Hydrolase</keyword>
<dbReference type="InterPro" id="IPR050266">
    <property type="entry name" value="AB_hydrolase_sf"/>
</dbReference>
<gene>
    <name evidence="2" type="ORF">RPMA_20765</name>
</gene>
<dbReference type="GO" id="GO:0016787">
    <property type="term" value="F:hydrolase activity"/>
    <property type="evidence" value="ECO:0007669"/>
    <property type="project" value="UniProtKB-KW"/>
</dbReference>
<dbReference type="InterPro" id="IPR029058">
    <property type="entry name" value="AB_hydrolase_fold"/>
</dbReference>
<reference evidence="2 3" key="1">
    <citation type="submission" date="2019-02" db="EMBL/GenBank/DDBJ databases">
        <title>Emended description of the genus Rhodopseudomonas and description of Rhodopseudomonas albus sp. nov., a non-phototrophic, heavy-metal-tolerant bacterium isolated from garden soil.</title>
        <authorList>
            <person name="Bao Z."/>
            <person name="Cao W.W."/>
            <person name="Sato Y."/>
            <person name="Nishizawa T."/>
            <person name="Zhao J."/>
            <person name="Guo Y."/>
            <person name="Ohta H."/>
        </authorList>
    </citation>
    <scope>NUCLEOTIDE SEQUENCE [LARGE SCALE GENOMIC DNA]</scope>
    <source>
        <strain evidence="2 3">SK50-23</strain>
    </source>
</reference>
<evidence type="ECO:0000313" key="3">
    <source>
        <dbReference type="Proteomes" id="UP000682843"/>
    </source>
</evidence>
<dbReference type="RefSeq" id="WP_211909601.1">
    <property type="nucleotide sequence ID" value="NZ_CP036498.1"/>
</dbReference>
<keyword evidence="3" id="KW-1185">Reference proteome</keyword>
<dbReference type="InterPro" id="IPR000073">
    <property type="entry name" value="AB_hydrolase_1"/>
</dbReference>
<accession>A0ABX8ABR4</accession>
<evidence type="ECO:0000259" key="1">
    <source>
        <dbReference type="Pfam" id="PF00561"/>
    </source>
</evidence>